<evidence type="ECO:0000313" key="2">
    <source>
        <dbReference type="Proteomes" id="UP000293863"/>
    </source>
</evidence>
<evidence type="ECO:0008006" key="3">
    <source>
        <dbReference type="Google" id="ProtNLM"/>
    </source>
</evidence>
<sequence>MNQNHEVLNQQLTFSNTHFWHWFIFLFRGFDEVKELNLDEVLQDVIGLDLSNQAFEMWYQSFLPSDSDTFRNHRFSAGSNIQVDIEFAQDHINYYFNDLYIGNLSGHFEAWFFTLDEFLGFKLDDQNFLLLLPMLGVEHQQISEIKIQISKRLQHIIAFQGHEEYIAGCIVNGLKMNQEFYKDKQVGICNRQNHSIRNIELYPEGFEHIQKLNQMLS</sequence>
<reference evidence="1 2" key="1">
    <citation type="submission" date="2019-02" db="EMBL/GenBank/DDBJ databases">
        <title>The Batch Genome Submission of Acinetobacter spp. strains.</title>
        <authorList>
            <person name="Qin J."/>
            <person name="Hu Y."/>
            <person name="Ye H."/>
            <person name="Wei L."/>
            <person name="Feng Y."/>
            <person name="Zong Z."/>
        </authorList>
    </citation>
    <scope>NUCLEOTIDE SEQUENCE [LARGE SCALE GENOMIC DNA]</scope>
    <source>
        <strain evidence="1 2">WCHAW060049</strain>
    </source>
</reference>
<name>A0A4Q7AMR5_9GAMM</name>
<dbReference type="Proteomes" id="UP000293863">
    <property type="component" value="Unassembled WGS sequence"/>
</dbReference>
<dbReference type="Pfam" id="PF15563">
    <property type="entry name" value="Imm19"/>
    <property type="match status" value="1"/>
</dbReference>
<accession>A0A4Q7AMR5</accession>
<dbReference type="EMBL" id="SGSQ01000005">
    <property type="protein sequence ID" value="RZG48016.1"/>
    <property type="molecule type" value="Genomic_DNA"/>
</dbReference>
<evidence type="ECO:0000313" key="1">
    <source>
        <dbReference type="EMBL" id="RZG48016.1"/>
    </source>
</evidence>
<gene>
    <name evidence="1" type="ORF">EXU28_04405</name>
</gene>
<proteinExistence type="predicted"/>
<protein>
    <recommendedName>
        <fullName evidence="3">Immunity protein 19</fullName>
    </recommendedName>
</protein>
<dbReference type="AlphaFoldDB" id="A0A4Q7AMR5"/>
<dbReference type="RefSeq" id="WP_130130741.1">
    <property type="nucleotide sequence ID" value="NZ_SGSQ01000005.1"/>
</dbReference>
<dbReference type="InterPro" id="IPR029086">
    <property type="entry name" value="Imm19"/>
</dbReference>
<organism evidence="1 2">
    <name type="scientific">Acinetobacter wuhouensis</name>
    <dbReference type="NCBI Taxonomy" id="1879050"/>
    <lineage>
        <taxon>Bacteria</taxon>
        <taxon>Pseudomonadati</taxon>
        <taxon>Pseudomonadota</taxon>
        <taxon>Gammaproteobacteria</taxon>
        <taxon>Moraxellales</taxon>
        <taxon>Moraxellaceae</taxon>
        <taxon>Acinetobacter</taxon>
    </lineage>
</organism>
<keyword evidence="2" id="KW-1185">Reference proteome</keyword>
<comment type="caution">
    <text evidence="1">The sequence shown here is derived from an EMBL/GenBank/DDBJ whole genome shotgun (WGS) entry which is preliminary data.</text>
</comment>